<feature type="domain" description="Alpha box" evidence="6">
    <location>
        <begin position="117"/>
        <end position="173"/>
    </location>
</feature>
<keyword evidence="3 5" id="KW-0804">Transcription</keyword>
<proteinExistence type="inferred from homology"/>
<evidence type="ECO:0000256" key="1">
    <source>
        <dbReference type="ARBA" id="ARBA00023015"/>
    </source>
</evidence>
<dbReference type="Pfam" id="PF04769">
    <property type="entry name" value="MATalpha_HMGbox"/>
    <property type="match status" value="1"/>
</dbReference>
<gene>
    <name evidence="7" type="ORF">KABA2_02S17622</name>
</gene>
<evidence type="ECO:0000313" key="7">
    <source>
        <dbReference type="EMBL" id="CAB4253362.1"/>
    </source>
</evidence>
<comment type="similarity">
    <text evidence="5">Belongs to the MATALPHA1 family.</text>
</comment>
<keyword evidence="8" id="KW-1185">Reference proteome</keyword>
<protein>
    <submittedName>
        <fullName evidence="7">HMLALPHA1, Silenced copy of ALPHA1 at HML</fullName>
    </submittedName>
</protein>
<dbReference type="GO" id="GO:0008301">
    <property type="term" value="F:DNA binding, bending"/>
    <property type="evidence" value="ECO:0007669"/>
    <property type="project" value="InterPro"/>
</dbReference>
<dbReference type="AlphaFoldDB" id="A0A8H2ZFL0"/>
<comment type="caution">
    <text evidence="7">The sequence shown here is derived from an EMBL/GenBank/DDBJ whole genome shotgun (WGS) entry which is preliminary data.</text>
</comment>
<keyword evidence="2 5" id="KW-0238">DNA-binding</keyword>
<evidence type="ECO:0000259" key="6">
    <source>
        <dbReference type="PROSITE" id="PS51325"/>
    </source>
</evidence>
<sequence>MLSSKASFKVNITKKNSKSLRPKTISKIKINDQRIINKKKLNYSTSEFVVGPNLSINFIPNPYIIETLTLEINIQQSNKFNNIYNVNNLEALIMDLVVYPPGSTMNVMVKKQPSDICKNKKLNSFIAFRIYYSQFGKGLKQNILSNILSRIWHSNENEQTLWDRLTQEFCRKK</sequence>
<accession>A0A8H2ZFL0</accession>
<dbReference type="InterPro" id="IPR006856">
    <property type="entry name" value="MATalpha_HMGbox"/>
</dbReference>
<evidence type="ECO:0000256" key="2">
    <source>
        <dbReference type="ARBA" id="ARBA00023125"/>
    </source>
</evidence>
<name>A0A8H2ZFL0_9SACH</name>
<keyword evidence="4 5" id="KW-0539">Nucleus</keyword>
<evidence type="ECO:0000256" key="5">
    <source>
        <dbReference type="RuleBase" id="RU003516"/>
    </source>
</evidence>
<dbReference type="RefSeq" id="XP_041405399.1">
    <property type="nucleotide sequence ID" value="XM_041549465.1"/>
</dbReference>
<dbReference type="EMBL" id="CAEFZW010000002">
    <property type="protein sequence ID" value="CAB4253362.1"/>
    <property type="molecule type" value="Genomic_DNA"/>
</dbReference>
<comment type="subcellular location">
    <subcellularLocation>
        <location evidence="5">Nucleus</location>
    </subcellularLocation>
</comment>
<evidence type="ECO:0000256" key="4">
    <source>
        <dbReference type="ARBA" id="ARBA00023242"/>
    </source>
</evidence>
<evidence type="ECO:0000256" key="3">
    <source>
        <dbReference type="ARBA" id="ARBA00023163"/>
    </source>
</evidence>
<dbReference type="GeneID" id="64856517"/>
<dbReference type="GO" id="GO:0005634">
    <property type="term" value="C:nucleus"/>
    <property type="evidence" value="ECO:0007669"/>
    <property type="project" value="UniProtKB-SubCell"/>
</dbReference>
<organism evidence="7 8">
    <name type="scientific">Maudiozyma barnettii</name>
    <dbReference type="NCBI Taxonomy" id="61262"/>
    <lineage>
        <taxon>Eukaryota</taxon>
        <taxon>Fungi</taxon>
        <taxon>Dikarya</taxon>
        <taxon>Ascomycota</taxon>
        <taxon>Saccharomycotina</taxon>
        <taxon>Saccharomycetes</taxon>
        <taxon>Saccharomycetales</taxon>
        <taxon>Saccharomycetaceae</taxon>
        <taxon>Maudiozyma</taxon>
    </lineage>
</organism>
<dbReference type="GO" id="GO:0045895">
    <property type="term" value="P:positive regulation of mating-type specific transcription, DNA-templated"/>
    <property type="evidence" value="ECO:0007669"/>
    <property type="project" value="InterPro"/>
</dbReference>
<keyword evidence="1 5" id="KW-0805">Transcription regulation</keyword>
<reference evidence="7 8" key="1">
    <citation type="submission" date="2020-05" db="EMBL/GenBank/DDBJ databases">
        <authorList>
            <person name="Casaregola S."/>
            <person name="Devillers H."/>
            <person name="Grondin C."/>
        </authorList>
    </citation>
    <scope>NUCLEOTIDE SEQUENCE [LARGE SCALE GENOMIC DNA]</scope>
    <source>
        <strain evidence="7 8">CLIB 1767</strain>
    </source>
</reference>
<dbReference type="Proteomes" id="UP000644660">
    <property type="component" value="Unassembled WGS sequence"/>
</dbReference>
<dbReference type="OrthoDB" id="5398665at2759"/>
<dbReference type="PROSITE" id="PS51325">
    <property type="entry name" value="ALPHA_BOX"/>
    <property type="match status" value="1"/>
</dbReference>
<evidence type="ECO:0000313" key="8">
    <source>
        <dbReference type="Proteomes" id="UP000644660"/>
    </source>
</evidence>